<proteinExistence type="predicted"/>
<organism evidence="1 2">
    <name type="scientific">Streptomyces omiyaensis</name>
    <dbReference type="NCBI Taxonomy" id="68247"/>
    <lineage>
        <taxon>Bacteria</taxon>
        <taxon>Bacillati</taxon>
        <taxon>Actinomycetota</taxon>
        <taxon>Actinomycetes</taxon>
        <taxon>Kitasatosporales</taxon>
        <taxon>Streptomycetaceae</taxon>
        <taxon>Streptomyces</taxon>
    </lineage>
</organism>
<reference evidence="1 2" key="1">
    <citation type="submission" date="2024-10" db="EMBL/GenBank/DDBJ databases">
        <title>The Natural Products Discovery Center: Release of the First 8490 Sequenced Strains for Exploring Actinobacteria Biosynthetic Diversity.</title>
        <authorList>
            <person name="Kalkreuter E."/>
            <person name="Kautsar S.A."/>
            <person name="Yang D."/>
            <person name="Bader C.D."/>
            <person name="Teijaro C.N."/>
            <person name="Fluegel L."/>
            <person name="Davis C.M."/>
            <person name="Simpson J.R."/>
            <person name="Lauterbach L."/>
            <person name="Steele A.D."/>
            <person name="Gui C."/>
            <person name="Meng S."/>
            <person name="Li G."/>
            <person name="Viehrig K."/>
            <person name="Ye F."/>
            <person name="Su P."/>
            <person name="Kiefer A.F."/>
            <person name="Nichols A."/>
            <person name="Cepeda A.J."/>
            <person name="Yan W."/>
            <person name="Fan B."/>
            <person name="Jiang Y."/>
            <person name="Adhikari A."/>
            <person name="Zheng C.-J."/>
            <person name="Schuster L."/>
            <person name="Cowan T.M."/>
            <person name="Smanski M.J."/>
            <person name="Chevrette M.G."/>
            <person name="De Carvalho L.P.S."/>
            <person name="Shen B."/>
        </authorList>
    </citation>
    <scope>NUCLEOTIDE SEQUENCE [LARGE SCALE GENOMIC DNA]</scope>
    <source>
        <strain evidence="1 2">NPDC048229</strain>
    </source>
</reference>
<dbReference type="RefSeq" id="WP_392880847.1">
    <property type="nucleotide sequence ID" value="NZ_JBICZW010000005.1"/>
</dbReference>
<evidence type="ECO:0000313" key="2">
    <source>
        <dbReference type="Proteomes" id="UP001604282"/>
    </source>
</evidence>
<gene>
    <name evidence="1" type="ORF">ACGFYS_09985</name>
</gene>
<name>A0ABW7BPB0_9ACTN</name>
<comment type="caution">
    <text evidence="1">The sequence shown here is derived from an EMBL/GenBank/DDBJ whole genome shotgun (WGS) entry which is preliminary data.</text>
</comment>
<keyword evidence="2" id="KW-1185">Reference proteome</keyword>
<dbReference type="EMBL" id="JBICZW010000005">
    <property type="protein sequence ID" value="MFG3189261.1"/>
    <property type="molecule type" value="Genomic_DNA"/>
</dbReference>
<evidence type="ECO:0000313" key="1">
    <source>
        <dbReference type="EMBL" id="MFG3189261.1"/>
    </source>
</evidence>
<accession>A0ABW7BPB0</accession>
<dbReference type="Proteomes" id="UP001604282">
    <property type="component" value="Unassembled WGS sequence"/>
</dbReference>
<sequence length="116" mass="12491">MSDIILTVITILGAVLTLGGLAYGARKLAREYKELGQKLDAVAAIAADPALDEDERQARRNAVLPPTSSWGDIQYFREWVRYFILQQAASGLGWPAALTASGVVLSTAASAWSVWV</sequence>
<protein>
    <submittedName>
        <fullName evidence="1">Uncharacterized protein</fullName>
    </submittedName>
</protein>